<dbReference type="EMBL" id="JQCN01000066">
    <property type="protein sequence ID" value="KRN96504.1"/>
    <property type="molecule type" value="Genomic_DNA"/>
</dbReference>
<keyword evidence="1" id="KW-0472">Membrane</keyword>
<dbReference type="AlphaFoldDB" id="A0A0R2L420"/>
<organism evidence="2 3">
    <name type="scientific">Ligilactobacillus pobuzihii</name>
    <dbReference type="NCBI Taxonomy" id="449659"/>
    <lineage>
        <taxon>Bacteria</taxon>
        <taxon>Bacillati</taxon>
        <taxon>Bacillota</taxon>
        <taxon>Bacilli</taxon>
        <taxon>Lactobacillales</taxon>
        <taxon>Lactobacillaceae</taxon>
        <taxon>Ligilactobacillus</taxon>
    </lineage>
</organism>
<keyword evidence="1" id="KW-0812">Transmembrane</keyword>
<protein>
    <submittedName>
        <fullName evidence="2">Uncharacterized protein</fullName>
    </submittedName>
</protein>
<name>A0A0R2L420_9LACO</name>
<reference evidence="2 3" key="1">
    <citation type="journal article" date="2015" name="Genome Announc.">
        <title>Expanding the biotechnology potential of lactobacilli through comparative genomics of 213 strains and associated genera.</title>
        <authorList>
            <person name="Sun Z."/>
            <person name="Harris H.M."/>
            <person name="McCann A."/>
            <person name="Guo C."/>
            <person name="Argimon S."/>
            <person name="Zhang W."/>
            <person name="Yang X."/>
            <person name="Jeffery I.B."/>
            <person name="Cooney J.C."/>
            <person name="Kagawa T.F."/>
            <person name="Liu W."/>
            <person name="Song Y."/>
            <person name="Salvetti E."/>
            <person name="Wrobel A."/>
            <person name="Rasinkangas P."/>
            <person name="Parkhill J."/>
            <person name="Rea M.C."/>
            <person name="O'Sullivan O."/>
            <person name="Ritari J."/>
            <person name="Douillard F.P."/>
            <person name="Paul Ross R."/>
            <person name="Yang R."/>
            <person name="Briner A.E."/>
            <person name="Felis G.E."/>
            <person name="de Vos W.M."/>
            <person name="Barrangou R."/>
            <person name="Klaenhammer T.R."/>
            <person name="Caufield P.W."/>
            <person name="Cui Y."/>
            <person name="Zhang H."/>
            <person name="O'Toole P.W."/>
        </authorList>
    </citation>
    <scope>NUCLEOTIDE SEQUENCE [LARGE SCALE GENOMIC DNA]</scope>
    <source>
        <strain evidence="2 3">NBRC 103219</strain>
    </source>
</reference>
<keyword evidence="3" id="KW-1185">Reference proteome</keyword>
<keyword evidence="1" id="KW-1133">Transmembrane helix</keyword>
<dbReference type="RefSeq" id="WP_017868682.1">
    <property type="nucleotide sequence ID" value="NZ_BJYB01000021.1"/>
</dbReference>
<comment type="caution">
    <text evidence="2">The sequence shown here is derived from an EMBL/GenBank/DDBJ whole genome shotgun (WGS) entry which is preliminary data.</text>
</comment>
<accession>A0A0R2L420</accession>
<dbReference type="STRING" id="449659.IV66_GL000689"/>
<feature type="transmembrane region" description="Helical" evidence="1">
    <location>
        <begin position="6"/>
        <end position="22"/>
    </location>
</feature>
<sequence>MKKEQVFTILGGSVLLGLLMYRKQKRQQKPAQTLAKDNSLKAAVKNTVVSAKNLGPELKNTMGTIEEIKTEINQFTADIEPQLKKLTKDVEKFQK</sequence>
<evidence type="ECO:0000313" key="2">
    <source>
        <dbReference type="EMBL" id="KRN96504.1"/>
    </source>
</evidence>
<evidence type="ECO:0000256" key="1">
    <source>
        <dbReference type="SAM" id="Phobius"/>
    </source>
</evidence>
<dbReference type="PATRIC" id="fig|449659.4.peg.695"/>
<dbReference type="Proteomes" id="UP000051886">
    <property type="component" value="Unassembled WGS sequence"/>
</dbReference>
<evidence type="ECO:0000313" key="3">
    <source>
        <dbReference type="Proteomes" id="UP000051886"/>
    </source>
</evidence>
<gene>
    <name evidence="2" type="ORF">IV66_GL000689</name>
</gene>
<dbReference type="OrthoDB" id="9941526at2"/>
<proteinExistence type="predicted"/>